<gene>
    <name evidence="2" type="ORF">J5U22_00456</name>
</gene>
<keyword evidence="3" id="KW-1185">Reference proteome</keyword>
<dbReference type="InterPro" id="IPR007050">
    <property type="entry name" value="HTH_bacterioopsin"/>
</dbReference>
<dbReference type="RefSeq" id="WP_218259298.1">
    <property type="nucleotide sequence ID" value="NZ_CP077713.1"/>
</dbReference>
<name>A0A8F5BYW0_9CREN</name>
<feature type="domain" description="HTH bat-type" evidence="1">
    <location>
        <begin position="170"/>
        <end position="221"/>
    </location>
</feature>
<dbReference type="GeneID" id="65555909"/>
<evidence type="ECO:0000259" key="1">
    <source>
        <dbReference type="Pfam" id="PF04967"/>
    </source>
</evidence>
<reference evidence="2 3" key="1">
    <citation type="journal article" date="2021" name="Environ. Microbiol.">
        <title>New insights into the diversity and evolution of the archaeal mobilome from three complete genomes of Saccharolobus shibatae.</title>
        <authorList>
            <person name="Medvedeva S."/>
            <person name="Brandt D."/>
            <person name="Cvirkaite-Krupovic V."/>
            <person name="Liu Y."/>
            <person name="Severinov K."/>
            <person name="Ishino S."/>
            <person name="Ishino Y."/>
            <person name="Prangishvili D."/>
            <person name="Kalinowski J."/>
            <person name="Krupovic M."/>
        </authorList>
    </citation>
    <scope>NUCLEOTIDE SEQUENCE [LARGE SCALE GENOMIC DNA]</scope>
    <source>
        <strain evidence="2 3">S38A</strain>
    </source>
</reference>
<dbReference type="AlphaFoldDB" id="A0A8F5BYW0"/>
<dbReference type="Proteomes" id="UP000694036">
    <property type="component" value="Chromosome"/>
</dbReference>
<dbReference type="PANTHER" id="PTHR34236:SF1">
    <property type="entry name" value="DIMETHYL SULFOXIDE REDUCTASE TRANSCRIPTIONAL ACTIVATOR"/>
    <property type="match status" value="1"/>
</dbReference>
<dbReference type="PANTHER" id="PTHR34236">
    <property type="entry name" value="DIMETHYL SULFOXIDE REDUCTASE TRANSCRIPTIONAL ACTIVATOR"/>
    <property type="match status" value="1"/>
</dbReference>
<proteinExistence type="predicted"/>
<dbReference type="Pfam" id="PF04967">
    <property type="entry name" value="HTH_10"/>
    <property type="match status" value="1"/>
</dbReference>
<protein>
    <recommendedName>
        <fullName evidence="1">HTH bat-type domain-containing protein</fullName>
    </recommendedName>
</protein>
<evidence type="ECO:0000313" key="3">
    <source>
        <dbReference type="Proteomes" id="UP000694036"/>
    </source>
</evidence>
<organism evidence="2 3">
    <name type="scientific">Saccharolobus shibatae</name>
    <dbReference type="NCBI Taxonomy" id="2286"/>
    <lineage>
        <taxon>Archaea</taxon>
        <taxon>Thermoproteota</taxon>
        <taxon>Thermoprotei</taxon>
        <taxon>Sulfolobales</taxon>
        <taxon>Sulfolobaceae</taxon>
        <taxon>Saccharolobus</taxon>
    </lineage>
</organism>
<sequence>MNEYSYIKLIVKHDGCWSAFSGSNYFDTLINIDYSNFNILKANRIAIIRGSKDDSRIQIKYMLNNDKSIIDYEISEILARNRYFIYLISMLQSADNTVINKLRISNVLFFSTNIRDGKEFYDIIGTKAIKSTLNDTLKDNRTEILDLTYEYVDEEKLIKILSRNVMNMLLTEKEQLIIRKAKELGYFDIPRRKNLEELADQLGVSKMNISLSLRKILKKISNFI</sequence>
<dbReference type="EMBL" id="CP077713">
    <property type="protein sequence ID" value="QXJ33911.1"/>
    <property type="molecule type" value="Genomic_DNA"/>
</dbReference>
<accession>A0A8F5BYW0</accession>
<evidence type="ECO:0000313" key="2">
    <source>
        <dbReference type="EMBL" id="QXJ33911.1"/>
    </source>
</evidence>